<dbReference type="AlphaFoldDB" id="A0A3L7JD73"/>
<keyword evidence="1" id="KW-1133">Transmembrane helix</keyword>
<name>A0A3L7JD73_9HYPH</name>
<keyword evidence="1" id="KW-0812">Transmembrane</keyword>
<accession>A0A3L7JD73</accession>
<reference evidence="3 4" key="1">
    <citation type="submission" date="2018-10" db="EMBL/GenBank/DDBJ databases">
        <title>Notoacmeibacter sp. M2BS9Y-3-1, whole genome shotgun sequence.</title>
        <authorList>
            <person name="Tuo L."/>
        </authorList>
    </citation>
    <scope>NUCLEOTIDE SEQUENCE [LARGE SCALE GENOMIC DNA]</scope>
    <source>
        <strain evidence="3 4">M2BS9Y-3-1</strain>
    </source>
</reference>
<feature type="transmembrane region" description="Helical" evidence="1">
    <location>
        <begin position="32"/>
        <end position="53"/>
    </location>
</feature>
<evidence type="ECO:0000313" key="4">
    <source>
        <dbReference type="Proteomes" id="UP000281094"/>
    </source>
</evidence>
<keyword evidence="4" id="KW-1185">Reference proteome</keyword>
<evidence type="ECO:0000256" key="1">
    <source>
        <dbReference type="SAM" id="Phobius"/>
    </source>
</evidence>
<dbReference type="GO" id="GO:0005886">
    <property type="term" value="C:plasma membrane"/>
    <property type="evidence" value="ECO:0007669"/>
    <property type="project" value="TreeGrafter"/>
</dbReference>
<feature type="domain" description="DUF218" evidence="2">
    <location>
        <begin position="76"/>
        <end position="207"/>
    </location>
</feature>
<proteinExistence type="predicted"/>
<organism evidence="3 4">
    <name type="scientific">Notoacmeibacter ruber</name>
    <dbReference type="NCBI Taxonomy" id="2670375"/>
    <lineage>
        <taxon>Bacteria</taxon>
        <taxon>Pseudomonadati</taxon>
        <taxon>Pseudomonadota</taxon>
        <taxon>Alphaproteobacteria</taxon>
        <taxon>Hyphomicrobiales</taxon>
        <taxon>Notoacmeibacteraceae</taxon>
        <taxon>Notoacmeibacter</taxon>
    </lineage>
</organism>
<dbReference type="InterPro" id="IPR051599">
    <property type="entry name" value="Cell_Envelope_Assoc"/>
</dbReference>
<dbReference type="CDD" id="cd06259">
    <property type="entry name" value="YdcF-like"/>
    <property type="match status" value="1"/>
</dbReference>
<dbReference type="GO" id="GO:0000270">
    <property type="term" value="P:peptidoglycan metabolic process"/>
    <property type="evidence" value="ECO:0007669"/>
    <property type="project" value="TreeGrafter"/>
</dbReference>
<dbReference type="EMBL" id="RCWN01000001">
    <property type="protein sequence ID" value="RLQ88623.1"/>
    <property type="molecule type" value="Genomic_DNA"/>
</dbReference>
<evidence type="ECO:0000259" key="2">
    <source>
        <dbReference type="Pfam" id="PF02698"/>
    </source>
</evidence>
<dbReference type="PANTHER" id="PTHR30336">
    <property type="entry name" value="INNER MEMBRANE PROTEIN, PROBABLE PERMEASE"/>
    <property type="match status" value="1"/>
</dbReference>
<dbReference type="Pfam" id="PF02698">
    <property type="entry name" value="DUF218"/>
    <property type="match status" value="1"/>
</dbReference>
<dbReference type="InterPro" id="IPR003848">
    <property type="entry name" value="DUF218"/>
</dbReference>
<dbReference type="RefSeq" id="WP_121645589.1">
    <property type="nucleotide sequence ID" value="NZ_RCWN01000001.1"/>
</dbReference>
<dbReference type="PANTHER" id="PTHR30336:SF4">
    <property type="entry name" value="ENVELOPE BIOGENESIS FACTOR ELYC"/>
    <property type="match status" value="1"/>
</dbReference>
<evidence type="ECO:0000313" key="3">
    <source>
        <dbReference type="EMBL" id="RLQ88623.1"/>
    </source>
</evidence>
<protein>
    <submittedName>
        <fullName evidence="3">YdcF family protein</fullName>
    </submittedName>
</protein>
<keyword evidence="1" id="KW-0472">Membrane</keyword>
<sequence length="233" mass="25444">MRDAVYPDESTAVSMRRRHGSGGGAVHALARLFTWLLLGAVGALIGGFVFFVYSIGQLESPATFPANAGIVAFTGASGRIEKGLELLAEGRAERLLISGVHPDNTIEDIAAEHRGNGDLFACCIDLDTEALDTAGNARETLNWAREHDFDALIIVTSDWHLPRSLLELRQTDNERRLIGVPVRTDVIQEGLWLSNSGTVRLLVQEYAKYLLAIVRNAAPDSVRKFAAARSWSF</sequence>
<dbReference type="Proteomes" id="UP000281094">
    <property type="component" value="Unassembled WGS sequence"/>
</dbReference>
<comment type="caution">
    <text evidence="3">The sequence shown here is derived from an EMBL/GenBank/DDBJ whole genome shotgun (WGS) entry which is preliminary data.</text>
</comment>
<gene>
    <name evidence="3" type="ORF">D8780_10780</name>
</gene>
<dbReference type="GO" id="GO:0043164">
    <property type="term" value="P:Gram-negative-bacterium-type cell wall biogenesis"/>
    <property type="evidence" value="ECO:0007669"/>
    <property type="project" value="TreeGrafter"/>
</dbReference>